<gene>
    <name evidence="1" type="ordered locus">Sterm_2583</name>
</gene>
<dbReference type="InterPro" id="IPR025157">
    <property type="entry name" value="Hemagglutinin_rpt"/>
</dbReference>
<organism evidence="1 2">
    <name type="scientific">Sebaldella termitidis (strain ATCC 33386 / NCTC 11300)</name>
    <dbReference type="NCBI Taxonomy" id="526218"/>
    <lineage>
        <taxon>Bacteria</taxon>
        <taxon>Fusobacteriati</taxon>
        <taxon>Fusobacteriota</taxon>
        <taxon>Fusobacteriia</taxon>
        <taxon>Fusobacteriales</taxon>
        <taxon>Leptotrichiaceae</taxon>
        <taxon>Sebaldella</taxon>
    </lineage>
</organism>
<dbReference type="RefSeq" id="WP_012862026.1">
    <property type="nucleotide sequence ID" value="NC_013517.1"/>
</dbReference>
<dbReference type="GO" id="GO:0003824">
    <property type="term" value="F:catalytic activity"/>
    <property type="evidence" value="ECO:0007669"/>
    <property type="project" value="UniProtKB-ARBA"/>
</dbReference>
<evidence type="ECO:0000313" key="2">
    <source>
        <dbReference type="Proteomes" id="UP000000845"/>
    </source>
</evidence>
<dbReference type="AlphaFoldDB" id="D1AM58"/>
<proteinExistence type="predicted"/>
<dbReference type="Pfam" id="PF13332">
    <property type="entry name" value="Fil_haemagg_2"/>
    <property type="match status" value="2"/>
</dbReference>
<dbReference type="Proteomes" id="UP000000845">
    <property type="component" value="Chromosome"/>
</dbReference>
<reference evidence="1 2" key="2">
    <citation type="journal article" date="2010" name="Stand. Genomic Sci.">
        <title>Complete genome sequence of Sebaldella termitidis type strain (NCTC 11300).</title>
        <authorList>
            <person name="Harmon-Smith M."/>
            <person name="Celia L."/>
            <person name="Chertkov O."/>
            <person name="Lapidus A."/>
            <person name="Copeland A."/>
            <person name="Glavina Del Rio T."/>
            <person name="Nolan M."/>
            <person name="Lucas S."/>
            <person name="Tice H."/>
            <person name="Cheng J.F."/>
            <person name="Han C."/>
            <person name="Detter J.C."/>
            <person name="Bruce D."/>
            <person name="Goodwin L."/>
            <person name="Pitluck S."/>
            <person name="Pati A."/>
            <person name="Liolios K."/>
            <person name="Ivanova N."/>
            <person name="Mavromatis K."/>
            <person name="Mikhailova N."/>
            <person name="Chen A."/>
            <person name="Palaniappan K."/>
            <person name="Land M."/>
            <person name="Hauser L."/>
            <person name="Chang Y.J."/>
            <person name="Jeffries C.D."/>
            <person name="Brettin T."/>
            <person name="Goker M."/>
            <person name="Beck B."/>
            <person name="Bristow J."/>
            <person name="Eisen J.A."/>
            <person name="Markowitz V."/>
            <person name="Hugenholtz P."/>
            <person name="Kyrpides N.C."/>
            <person name="Klenk H.P."/>
            <person name="Chen F."/>
        </authorList>
    </citation>
    <scope>NUCLEOTIDE SEQUENCE [LARGE SCALE GENOMIC DNA]</scope>
    <source>
        <strain evidence="2">ATCC 33386 / NCTC 11300</strain>
    </source>
</reference>
<protein>
    <submittedName>
        <fullName evidence="1">Uncharacterized protein</fullName>
    </submittedName>
</protein>
<keyword evidence="2" id="KW-1185">Reference proteome</keyword>
<reference evidence="2" key="1">
    <citation type="submission" date="2009-09" db="EMBL/GenBank/DDBJ databases">
        <title>The complete chromosome of Sebaldella termitidis ATCC 33386.</title>
        <authorList>
            <consortium name="US DOE Joint Genome Institute (JGI-PGF)"/>
            <person name="Lucas S."/>
            <person name="Copeland A."/>
            <person name="Lapidus A."/>
            <person name="Glavina del Rio T."/>
            <person name="Dalin E."/>
            <person name="Tice H."/>
            <person name="Bruce D."/>
            <person name="Goodwin L."/>
            <person name="Pitluck S."/>
            <person name="Kyrpides N."/>
            <person name="Mavromatis K."/>
            <person name="Ivanova N."/>
            <person name="Mikhailova N."/>
            <person name="Sims D."/>
            <person name="Meincke L."/>
            <person name="Brettin T."/>
            <person name="Detter J.C."/>
            <person name="Han C."/>
            <person name="Larimer F."/>
            <person name="Land M."/>
            <person name="Hauser L."/>
            <person name="Markowitz V."/>
            <person name="Cheng J.F."/>
            <person name="Hugenholtz P."/>
            <person name="Woyke T."/>
            <person name="Wu D."/>
            <person name="Eisen J.A."/>
        </authorList>
    </citation>
    <scope>NUCLEOTIDE SEQUENCE [LARGE SCALE GENOMIC DNA]</scope>
    <source>
        <strain evidence="2">ATCC 33386 / NCTC 11300</strain>
    </source>
</reference>
<dbReference type="STRING" id="526218.Sterm_2583"/>
<accession>D1AM58</accession>
<dbReference type="HOGENOM" id="CLU_836488_0_0_0"/>
<dbReference type="KEGG" id="str:Sterm_2583"/>
<sequence>MFYISLFRRGGRVYNVTSTNELAEIKGNEVTVIATAGNIENIGGRIKGIDSVTLSAENGDIINSSSIVTANQYTNSLNNTSHDSILSAGSIESNGTTYIGAKNYISEAGIVSGTTTVIDVKENISIGSITLNGSDRSGADSGNYANYDSVQKIGSEITGTEAVILEAGKDIAIKGSTVASDGLVQMTAENINILNEVESIKKETKQTDNGFMSSYEMEEKSYQEYAAASTVIGNNIILDAGNDINVRASNIIAVKEGLENTGGNISMTAGNNVNILVDTLENSYSFKEKTSGFSSSFASGGGSFTAGVSYSQNSLEQQRNGTTIAVSTIISE</sequence>
<dbReference type="EMBL" id="CP001739">
    <property type="protein sequence ID" value="ACZ09432.1"/>
    <property type="molecule type" value="Genomic_DNA"/>
</dbReference>
<dbReference type="eggNOG" id="COG3210">
    <property type="taxonomic scope" value="Bacteria"/>
</dbReference>
<evidence type="ECO:0000313" key="1">
    <source>
        <dbReference type="EMBL" id="ACZ09432.1"/>
    </source>
</evidence>
<name>D1AM58_SEBTE</name>